<gene>
    <name evidence="1" type="ORF">EUA07_19360</name>
</gene>
<dbReference type="EMBL" id="SDWU01000027">
    <property type="protein sequence ID" value="RYB97679.1"/>
    <property type="molecule type" value="Genomic_DNA"/>
</dbReference>
<keyword evidence="2" id="KW-1185">Reference proteome</keyword>
<evidence type="ECO:0000313" key="1">
    <source>
        <dbReference type="EMBL" id="RYB97679.1"/>
    </source>
</evidence>
<comment type="caution">
    <text evidence="1">The sequence shown here is derived from an EMBL/GenBank/DDBJ whole genome shotgun (WGS) entry which is preliminary data.</text>
</comment>
<dbReference type="RefSeq" id="WP_129456825.1">
    <property type="nucleotide sequence ID" value="NZ_JACXYX010000023.1"/>
</dbReference>
<accession>A0A4Q2S651</accession>
<name>A0A4Q2S651_9ACTN</name>
<organism evidence="1 2">
    <name type="scientific">Nocardioides ganghwensis</name>
    <dbReference type="NCBI Taxonomy" id="252230"/>
    <lineage>
        <taxon>Bacteria</taxon>
        <taxon>Bacillati</taxon>
        <taxon>Actinomycetota</taxon>
        <taxon>Actinomycetes</taxon>
        <taxon>Propionibacteriales</taxon>
        <taxon>Nocardioidaceae</taxon>
        <taxon>Nocardioides</taxon>
    </lineage>
</organism>
<proteinExistence type="predicted"/>
<sequence length="173" mass="18980">MTPPATGPGAPDPLQADPMLRVLRERHPEVDIVVLPQAAPARRAPEVDPPGRDALAGDLERDLDDLLERLGSDTPLRSVQRDHRWHTDEWDQTWYEAVAVVDDLARGDNVALLRATGQGLVDLGWQARPVPGDRPRLVARRRDGAEAAGTVRPTSLVLTLRTPKVRAVEEVAP</sequence>
<protein>
    <submittedName>
        <fullName evidence="1">Uncharacterized protein</fullName>
    </submittedName>
</protein>
<evidence type="ECO:0000313" key="2">
    <source>
        <dbReference type="Proteomes" id="UP000293291"/>
    </source>
</evidence>
<dbReference type="OrthoDB" id="3786134at2"/>
<dbReference type="AlphaFoldDB" id="A0A4Q2S651"/>
<reference evidence="1 2" key="1">
    <citation type="submission" date="2019-01" db="EMBL/GenBank/DDBJ databases">
        <title>Novel species of Nocardioides.</title>
        <authorList>
            <person name="Liu Q."/>
            <person name="Xin Y.-H."/>
        </authorList>
    </citation>
    <scope>NUCLEOTIDE SEQUENCE [LARGE SCALE GENOMIC DNA]</scope>
    <source>
        <strain evidence="1 2">CGMCC 4.6875</strain>
    </source>
</reference>
<dbReference type="Proteomes" id="UP000293291">
    <property type="component" value="Unassembled WGS sequence"/>
</dbReference>